<gene>
    <name evidence="6" type="ORF">KSF_037170</name>
</gene>
<reference evidence="6" key="1">
    <citation type="submission" date="2020-10" db="EMBL/GenBank/DDBJ databases">
        <title>Taxonomic study of unclassified bacteria belonging to the class Ktedonobacteria.</title>
        <authorList>
            <person name="Yabe S."/>
            <person name="Wang C.M."/>
            <person name="Zheng Y."/>
            <person name="Sakai Y."/>
            <person name="Cavaletti L."/>
            <person name="Monciardini P."/>
            <person name="Donadio S."/>
        </authorList>
    </citation>
    <scope>NUCLEOTIDE SEQUENCE</scope>
    <source>
        <strain evidence="6">ID150040</strain>
    </source>
</reference>
<comment type="caution">
    <text evidence="6">The sequence shown here is derived from an EMBL/GenBank/DDBJ whole genome shotgun (WGS) entry which is preliminary data.</text>
</comment>
<evidence type="ECO:0000256" key="3">
    <source>
        <dbReference type="ARBA" id="ARBA00022827"/>
    </source>
</evidence>
<dbReference type="Pfam" id="PF01565">
    <property type="entry name" value="FAD_binding_4"/>
    <property type="match status" value="2"/>
</dbReference>
<dbReference type="InterPro" id="IPR016164">
    <property type="entry name" value="FAD-linked_Oxase-like_C"/>
</dbReference>
<comment type="cofactor">
    <cofactor evidence="1">
        <name>FAD</name>
        <dbReference type="ChEBI" id="CHEBI:57692"/>
    </cofactor>
</comment>
<dbReference type="Proteomes" id="UP000597444">
    <property type="component" value="Unassembled WGS sequence"/>
</dbReference>
<dbReference type="InterPro" id="IPR016166">
    <property type="entry name" value="FAD-bd_PCMH"/>
</dbReference>
<dbReference type="RefSeq" id="WP_220204441.1">
    <property type="nucleotide sequence ID" value="NZ_BNJK01000001.1"/>
</dbReference>
<evidence type="ECO:0000313" key="6">
    <source>
        <dbReference type="EMBL" id="GHO93669.1"/>
    </source>
</evidence>
<dbReference type="InterPro" id="IPR006094">
    <property type="entry name" value="Oxid_FAD_bind_N"/>
</dbReference>
<sequence>MLKETARRSLMALLPKGQVFVDRSALLAYEADAGIDKGIPEGVVFPRHADDVAHIMRWAAKHAVPLVARGAGTGLSGGAVADRGGVVVDFARMNGILDFDVPGRSVLVQPALINLRLDERAREDNLYFPPDPSSQRASTIGGNVAENSGGPHCFKYGVTTNYVTGLDVVLADGHKMRVGGRALDYPEYDLCGLITGSEGMLALITSIAVRLRRNPPGVRTMLAIFDTPEQAGEAVSAVIAAGLVPATMEMMDQKITRMIEPYAQAGLPLDAGAILIIEVDGYPESLDRQIDEIAQILRKHAVREMRFAHNEEERYRIWLARKSMAGGITRLAPAYYTVDITVPRSRLTEMLVEVDAICEQQNIRTGHVMHAGDGNLHPMLLIPEPDNPDLMRRILTAGREIVQCCIEKGGSLTGEHGVGIEKREYMSLMHNPIELMAMWDVKQAFDPHNLLNPGKVFPPPEKGEDGPFAGYSSHANGSAVSEIAPQGETFVPASLEEAAQGLLALTQEDRCVVISNAQRSVGDAVRMSAEALRGVSTYAPDDMYIIIGAGTPLQEVQEFLAQDGRQLALASPWPEATIGGLIAANVNAPLRMRYGALRDLVLSTQVALADGRVIRTGRPIVKNVAGYDLSKALIGSHGTLGFIGEVALKVVVKPRTRRTLLVPVDDLRHGLIWARQVLPLALVASGIVLCKGYWGANIPTNLHESAYVLAYTAEGLTEDVLAELEQVRQALHVLGCPDPVEVDDLGATDIWTELLSSTAGSLQVRVGVPARELPAYIQDQSVTLDAGSFLADLSSGFVYAVQQPETFEEAQQALKALRAPALRLEGYAVVMDAPGEMADKLDRWGYTPQGIDVMKALKRRWDSRGILVSPERFLQS</sequence>
<evidence type="ECO:0000256" key="1">
    <source>
        <dbReference type="ARBA" id="ARBA00001974"/>
    </source>
</evidence>
<dbReference type="PROSITE" id="PS51387">
    <property type="entry name" value="FAD_PCMH"/>
    <property type="match status" value="2"/>
</dbReference>
<dbReference type="SUPFAM" id="SSF55103">
    <property type="entry name" value="FAD-linked oxidases, C-terminal domain"/>
    <property type="match status" value="2"/>
</dbReference>
<dbReference type="SUPFAM" id="SSF56176">
    <property type="entry name" value="FAD-binding/transporter-associated domain-like"/>
    <property type="match status" value="2"/>
</dbReference>
<accession>A0A8J3MZZ7</accession>
<keyword evidence="4" id="KW-0560">Oxidoreductase</keyword>
<feature type="domain" description="FAD-binding PCMH-type" evidence="5">
    <location>
        <begin position="482"/>
        <end position="653"/>
    </location>
</feature>
<proteinExistence type="predicted"/>
<name>A0A8J3MZZ7_9CHLR</name>
<dbReference type="Gene3D" id="3.30.70.2740">
    <property type="match status" value="1"/>
</dbReference>
<dbReference type="PANTHER" id="PTHR42934">
    <property type="entry name" value="GLYCOLATE OXIDASE SUBUNIT GLCD"/>
    <property type="match status" value="1"/>
</dbReference>
<evidence type="ECO:0000313" key="7">
    <source>
        <dbReference type="Proteomes" id="UP000597444"/>
    </source>
</evidence>
<feature type="domain" description="FAD-binding PCMH-type" evidence="5">
    <location>
        <begin position="36"/>
        <end position="214"/>
    </location>
</feature>
<keyword evidence="3" id="KW-0274">FAD</keyword>
<dbReference type="InterPro" id="IPR004113">
    <property type="entry name" value="FAD-bd_oxidored_4_C"/>
</dbReference>
<keyword evidence="2" id="KW-0285">Flavoprotein</keyword>
<dbReference type="InterPro" id="IPR051914">
    <property type="entry name" value="FAD-linked_OxidoTrans_Type4"/>
</dbReference>
<dbReference type="AlphaFoldDB" id="A0A8J3MZZ7"/>
<dbReference type="Gene3D" id="1.10.45.10">
    <property type="entry name" value="Vanillyl-alcohol Oxidase, Chain A, domain 4"/>
    <property type="match status" value="1"/>
</dbReference>
<dbReference type="InterPro" id="IPR016169">
    <property type="entry name" value="FAD-bd_PCMH_sub2"/>
</dbReference>
<dbReference type="Gene3D" id="3.30.465.10">
    <property type="match status" value="2"/>
</dbReference>
<evidence type="ECO:0000259" key="5">
    <source>
        <dbReference type="PROSITE" id="PS51387"/>
    </source>
</evidence>
<dbReference type="FunFam" id="1.10.45.10:FF:000001">
    <property type="entry name" value="D-lactate dehydrogenase mitochondrial"/>
    <property type="match status" value="1"/>
</dbReference>
<dbReference type="EMBL" id="BNJK01000001">
    <property type="protein sequence ID" value="GHO93669.1"/>
    <property type="molecule type" value="Genomic_DNA"/>
</dbReference>
<keyword evidence="7" id="KW-1185">Reference proteome</keyword>
<dbReference type="InterPro" id="IPR036318">
    <property type="entry name" value="FAD-bd_PCMH-like_sf"/>
</dbReference>
<evidence type="ECO:0000256" key="2">
    <source>
        <dbReference type="ARBA" id="ARBA00022630"/>
    </source>
</evidence>
<dbReference type="GO" id="GO:0016491">
    <property type="term" value="F:oxidoreductase activity"/>
    <property type="evidence" value="ECO:0007669"/>
    <property type="project" value="UniProtKB-KW"/>
</dbReference>
<organism evidence="6 7">
    <name type="scientific">Reticulibacter mediterranei</name>
    <dbReference type="NCBI Taxonomy" id="2778369"/>
    <lineage>
        <taxon>Bacteria</taxon>
        <taxon>Bacillati</taxon>
        <taxon>Chloroflexota</taxon>
        <taxon>Ktedonobacteria</taxon>
        <taxon>Ktedonobacterales</taxon>
        <taxon>Reticulibacteraceae</taxon>
        <taxon>Reticulibacter</taxon>
    </lineage>
</organism>
<protein>
    <submittedName>
        <fullName evidence="6">Lactate dehydrogenase</fullName>
    </submittedName>
</protein>
<dbReference type="PANTHER" id="PTHR42934:SF1">
    <property type="entry name" value="GLYCOLATE OXIDASE SUBUNIT GLCD"/>
    <property type="match status" value="1"/>
</dbReference>
<dbReference type="Pfam" id="PF02913">
    <property type="entry name" value="FAD-oxidase_C"/>
    <property type="match status" value="1"/>
</dbReference>
<evidence type="ECO:0000256" key="4">
    <source>
        <dbReference type="ARBA" id="ARBA00023002"/>
    </source>
</evidence>
<dbReference type="GO" id="GO:0071949">
    <property type="term" value="F:FAD binding"/>
    <property type="evidence" value="ECO:0007669"/>
    <property type="project" value="InterPro"/>
</dbReference>
<dbReference type="InterPro" id="IPR016171">
    <property type="entry name" value="Vanillyl_alc_oxidase_C-sub2"/>
</dbReference>